<dbReference type="InterPro" id="IPR037923">
    <property type="entry name" value="HTH-like"/>
</dbReference>
<dbReference type="Pfam" id="PF12833">
    <property type="entry name" value="HTH_18"/>
    <property type="match status" value="1"/>
</dbReference>
<dbReference type="RefSeq" id="WP_188835278.1">
    <property type="nucleotide sequence ID" value="NZ_BMHI01000001.1"/>
</dbReference>
<dbReference type="Pfam" id="PF02311">
    <property type="entry name" value="AraC_binding"/>
    <property type="match status" value="1"/>
</dbReference>
<dbReference type="InterPro" id="IPR009057">
    <property type="entry name" value="Homeodomain-like_sf"/>
</dbReference>
<dbReference type="GO" id="GO:0003700">
    <property type="term" value="F:DNA-binding transcription factor activity"/>
    <property type="evidence" value="ECO:0007669"/>
    <property type="project" value="InterPro"/>
</dbReference>
<dbReference type="Gene3D" id="1.10.10.60">
    <property type="entry name" value="Homeodomain-like"/>
    <property type="match status" value="1"/>
</dbReference>
<dbReference type="PROSITE" id="PS01124">
    <property type="entry name" value="HTH_ARAC_FAMILY_2"/>
    <property type="match status" value="1"/>
</dbReference>
<evidence type="ECO:0000313" key="5">
    <source>
        <dbReference type="EMBL" id="GGB17346.1"/>
    </source>
</evidence>
<evidence type="ECO:0000256" key="3">
    <source>
        <dbReference type="ARBA" id="ARBA00023163"/>
    </source>
</evidence>
<proteinExistence type="predicted"/>
<keyword evidence="3" id="KW-0804">Transcription</keyword>
<reference evidence="5" key="2">
    <citation type="submission" date="2020-09" db="EMBL/GenBank/DDBJ databases">
        <authorList>
            <person name="Sun Q."/>
            <person name="Zhou Y."/>
        </authorList>
    </citation>
    <scope>NUCLEOTIDE SEQUENCE</scope>
    <source>
        <strain evidence="5">CGMCC 1.15085</strain>
    </source>
</reference>
<dbReference type="SUPFAM" id="SSF46689">
    <property type="entry name" value="Homeodomain-like"/>
    <property type="match status" value="2"/>
</dbReference>
<reference evidence="5" key="1">
    <citation type="journal article" date="2014" name="Int. J. Syst. Evol. Microbiol.">
        <title>Complete genome sequence of Corynebacterium casei LMG S-19264T (=DSM 44701T), isolated from a smear-ripened cheese.</title>
        <authorList>
            <consortium name="US DOE Joint Genome Institute (JGI-PGF)"/>
            <person name="Walter F."/>
            <person name="Albersmeier A."/>
            <person name="Kalinowski J."/>
            <person name="Ruckert C."/>
        </authorList>
    </citation>
    <scope>NUCLEOTIDE SEQUENCE</scope>
    <source>
        <strain evidence="5">CGMCC 1.15085</strain>
    </source>
</reference>
<protein>
    <submittedName>
        <fullName evidence="5">AraC family transcriptional regulator</fullName>
    </submittedName>
</protein>
<dbReference type="InterPro" id="IPR018060">
    <property type="entry name" value="HTH_AraC"/>
</dbReference>
<evidence type="ECO:0000259" key="4">
    <source>
        <dbReference type="PROSITE" id="PS01124"/>
    </source>
</evidence>
<sequence length="269" mass="29477">MPQAPRDRVRAWDPGVAGIREVLHASWADHSYPAHTHDAWTLLIVDDGLIGYDVDRHRDRADAGVGVTLLPPHVTHDGHPLTSSGFRKRVVYLEEAVLPERLIGRCVDAPLVADPVVRQAVSELDGSLSANDPLAAESHLALVTEALKWHLDGRPAAGRDDPPRRARIAAQARDVLDADPVGAPSVEELAARLGVSAAYLVRSFTKEFAIPPHRYVTGRRLDLARRRLLDGEPAASVAVATGFYDQAHFHRHFRRLLRTSPGSFRASMA</sequence>
<name>A0A916SWK0_9MICO</name>
<dbReference type="InterPro" id="IPR003313">
    <property type="entry name" value="AraC-bd"/>
</dbReference>
<organism evidence="5 6">
    <name type="scientific">Flexivirga endophytica</name>
    <dbReference type="NCBI Taxonomy" id="1849103"/>
    <lineage>
        <taxon>Bacteria</taxon>
        <taxon>Bacillati</taxon>
        <taxon>Actinomycetota</taxon>
        <taxon>Actinomycetes</taxon>
        <taxon>Micrococcales</taxon>
        <taxon>Dermacoccaceae</taxon>
        <taxon>Flexivirga</taxon>
    </lineage>
</organism>
<keyword evidence="1" id="KW-0805">Transcription regulation</keyword>
<dbReference type="InterPro" id="IPR050204">
    <property type="entry name" value="AraC_XylS_family_regulators"/>
</dbReference>
<dbReference type="PANTHER" id="PTHR46796:SF2">
    <property type="entry name" value="TRANSCRIPTIONAL REGULATORY PROTEIN"/>
    <property type="match status" value="1"/>
</dbReference>
<dbReference type="GO" id="GO:0043565">
    <property type="term" value="F:sequence-specific DNA binding"/>
    <property type="evidence" value="ECO:0007669"/>
    <property type="project" value="InterPro"/>
</dbReference>
<dbReference type="SUPFAM" id="SSF51215">
    <property type="entry name" value="Regulatory protein AraC"/>
    <property type="match status" value="1"/>
</dbReference>
<keyword evidence="2" id="KW-0238">DNA-binding</keyword>
<dbReference type="Proteomes" id="UP000636793">
    <property type="component" value="Unassembled WGS sequence"/>
</dbReference>
<dbReference type="SMART" id="SM00342">
    <property type="entry name" value="HTH_ARAC"/>
    <property type="match status" value="1"/>
</dbReference>
<comment type="caution">
    <text evidence="5">The sequence shown here is derived from an EMBL/GenBank/DDBJ whole genome shotgun (WGS) entry which is preliminary data.</text>
</comment>
<keyword evidence="6" id="KW-1185">Reference proteome</keyword>
<dbReference type="EMBL" id="BMHI01000001">
    <property type="protein sequence ID" value="GGB17346.1"/>
    <property type="molecule type" value="Genomic_DNA"/>
</dbReference>
<evidence type="ECO:0000313" key="6">
    <source>
        <dbReference type="Proteomes" id="UP000636793"/>
    </source>
</evidence>
<dbReference type="PANTHER" id="PTHR46796">
    <property type="entry name" value="HTH-TYPE TRANSCRIPTIONAL ACTIVATOR RHAS-RELATED"/>
    <property type="match status" value="1"/>
</dbReference>
<gene>
    <name evidence="5" type="ORF">GCM10011492_03960</name>
</gene>
<accession>A0A916SWK0</accession>
<evidence type="ECO:0000256" key="1">
    <source>
        <dbReference type="ARBA" id="ARBA00023015"/>
    </source>
</evidence>
<dbReference type="AlphaFoldDB" id="A0A916SWK0"/>
<evidence type="ECO:0000256" key="2">
    <source>
        <dbReference type="ARBA" id="ARBA00023125"/>
    </source>
</evidence>
<feature type="domain" description="HTH araC/xylS-type" evidence="4">
    <location>
        <begin position="170"/>
        <end position="267"/>
    </location>
</feature>